<evidence type="ECO:0000256" key="5">
    <source>
        <dbReference type="ARBA" id="ARBA00023172"/>
    </source>
</evidence>
<dbReference type="GO" id="GO:0003677">
    <property type="term" value="F:DNA binding"/>
    <property type="evidence" value="ECO:0007669"/>
    <property type="project" value="UniProtKB-KW"/>
</dbReference>
<evidence type="ECO:0000256" key="3">
    <source>
        <dbReference type="ARBA" id="ARBA00022578"/>
    </source>
</evidence>
<dbReference type="Pfam" id="PF00872">
    <property type="entry name" value="Transposase_mut"/>
    <property type="match status" value="1"/>
</dbReference>
<keyword evidence="5" id="KW-0233">DNA recombination</keyword>
<sequence>MRNALAHAPTKQRSAVVAMLRTIFAQETAAEAIAQRDVVADALREKQPKLGALMNASSARLCSRPTTNGPSLDAT</sequence>
<dbReference type="GO" id="GO:0004803">
    <property type="term" value="F:transposase activity"/>
    <property type="evidence" value="ECO:0007669"/>
    <property type="project" value="InterPro"/>
</dbReference>
<dbReference type="InterPro" id="IPR001207">
    <property type="entry name" value="Transposase_mutator"/>
</dbReference>
<proteinExistence type="inferred from homology"/>
<accession>A0A840SQE8</accession>
<evidence type="ECO:0000313" key="7">
    <source>
        <dbReference type="Proteomes" id="UP000549457"/>
    </source>
</evidence>
<gene>
    <name evidence="6" type="ORF">HNP73_002614</name>
</gene>
<comment type="function">
    <text evidence="1">Required for the transposition of the insertion element.</text>
</comment>
<dbReference type="Proteomes" id="UP000549457">
    <property type="component" value="Unassembled WGS sequence"/>
</dbReference>
<name>A0A840SQE8_9RHOB</name>
<comment type="caution">
    <text evidence="6">The sequence shown here is derived from an EMBL/GenBank/DDBJ whole genome shotgun (WGS) entry which is preliminary data.</text>
</comment>
<keyword evidence="4" id="KW-0238">DNA-binding</keyword>
<evidence type="ECO:0000313" key="6">
    <source>
        <dbReference type="EMBL" id="MBB5222678.1"/>
    </source>
</evidence>
<evidence type="ECO:0000256" key="1">
    <source>
        <dbReference type="ARBA" id="ARBA00002190"/>
    </source>
</evidence>
<protein>
    <submittedName>
        <fullName evidence="6">Transposase-like protein</fullName>
    </submittedName>
</protein>
<dbReference type="AlphaFoldDB" id="A0A840SQE8"/>
<dbReference type="EMBL" id="JACHFM010000002">
    <property type="protein sequence ID" value="MBB5222678.1"/>
    <property type="molecule type" value="Genomic_DNA"/>
</dbReference>
<organism evidence="6 7">
    <name type="scientific">Amaricoccus macauensis</name>
    <dbReference type="NCBI Taxonomy" id="57001"/>
    <lineage>
        <taxon>Bacteria</taxon>
        <taxon>Pseudomonadati</taxon>
        <taxon>Pseudomonadota</taxon>
        <taxon>Alphaproteobacteria</taxon>
        <taxon>Rhodobacterales</taxon>
        <taxon>Paracoccaceae</taxon>
        <taxon>Amaricoccus</taxon>
    </lineage>
</organism>
<keyword evidence="7" id="KW-1185">Reference proteome</keyword>
<dbReference type="GO" id="GO:0006313">
    <property type="term" value="P:DNA transposition"/>
    <property type="evidence" value="ECO:0007669"/>
    <property type="project" value="InterPro"/>
</dbReference>
<keyword evidence="3" id="KW-0815">Transposition</keyword>
<evidence type="ECO:0000256" key="2">
    <source>
        <dbReference type="ARBA" id="ARBA00010961"/>
    </source>
</evidence>
<comment type="similarity">
    <text evidence="2">Belongs to the transposase mutator family.</text>
</comment>
<evidence type="ECO:0000256" key="4">
    <source>
        <dbReference type="ARBA" id="ARBA00023125"/>
    </source>
</evidence>
<reference evidence="6 7" key="1">
    <citation type="submission" date="2020-08" db="EMBL/GenBank/DDBJ databases">
        <title>Genomic Encyclopedia of Type Strains, Phase IV (KMG-IV): sequencing the most valuable type-strain genomes for metagenomic binning, comparative biology and taxonomic classification.</title>
        <authorList>
            <person name="Goeker M."/>
        </authorList>
    </citation>
    <scope>NUCLEOTIDE SEQUENCE [LARGE SCALE GENOMIC DNA]</scope>
    <source>
        <strain evidence="6 7">DSM 101730</strain>
    </source>
</reference>